<dbReference type="InterPro" id="IPR010996">
    <property type="entry name" value="HHH_MUS81"/>
</dbReference>
<dbReference type="InterPro" id="IPR016195">
    <property type="entry name" value="Pol/histidinol_Pase-like"/>
</dbReference>
<evidence type="ECO:0000313" key="2">
    <source>
        <dbReference type="EMBL" id="KJS63304.1"/>
    </source>
</evidence>
<protein>
    <recommendedName>
        <fullName evidence="1">Polymerase/histidinol phosphatase N-terminal domain-containing protein</fullName>
    </recommendedName>
</protein>
<dbReference type="PANTHER" id="PTHR36928">
    <property type="entry name" value="PHOSPHATASE YCDX-RELATED"/>
    <property type="match status" value="1"/>
</dbReference>
<organism evidence="2 3">
    <name type="scientific">Streptomyces rubellomurinus (strain ATCC 31215)</name>
    <dbReference type="NCBI Taxonomy" id="359131"/>
    <lineage>
        <taxon>Bacteria</taxon>
        <taxon>Bacillati</taxon>
        <taxon>Actinomycetota</taxon>
        <taxon>Actinomycetes</taxon>
        <taxon>Kitasatosporales</taxon>
        <taxon>Streptomycetaceae</taxon>
        <taxon>Streptomyces</taxon>
    </lineage>
</organism>
<dbReference type="GO" id="GO:0005829">
    <property type="term" value="C:cytosol"/>
    <property type="evidence" value="ECO:0007669"/>
    <property type="project" value="TreeGrafter"/>
</dbReference>
<dbReference type="InterPro" id="IPR027421">
    <property type="entry name" value="DNA_pol_lamdba_lyase_dom_sf"/>
</dbReference>
<dbReference type="OrthoDB" id="9808747at2"/>
<dbReference type="Proteomes" id="UP000033699">
    <property type="component" value="Unassembled WGS sequence"/>
</dbReference>
<reference evidence="2 3" key="1">
    <citation type="submission" date="2015-02" db="EMBL/GenBank/DDBJ databases">
        <authorList>
            <person name="Ju K.-S."/>
            <person name="Doroghazi J.R."/>
            <person name="Metcalf W."/>
        </authorList>
    </citation>
    <scope>NUCLEOTIDE SEQUENCE [LARGE SCALE GENOMIC DNA]</scope>
    <source>
        <strain evidence="2 3">ATCC 31215</strain>
    </source>
</reference>
<dbReference type="InterPro" id="IPR003141">
    <property type="entry name" value="Pol/His_phosphatase_N"/>
</dbReference>
<dbReference type="SUPFAM" id="SSF47802">
    <property type="entry name" value="DNA polymerase beta, N-terminal domain-like"/>
    <property type="match status" value="1"/>
</dbReference>
<dbReference type="CDD" id="cd07436">
    <property type="entry name" value="PHP_PolX"/>
    <property type="match status" value="1"/>
</dbReference>
<keyword evidence="3" id="KW-1185">Reference proteome</keyword>
<dbReference type="InterPro" id="IPR004013">
    <property type="entry name" value="PHP_dom"/>
</dbReference>
<dbReference type="SUPFAM" id="SSF89550">
    <property type="entry name" value="PHP domain-like"/>
    <property type="match status" value="1"/>
</dbReference>
<evidence type="ECO:0000313" key="3">
    <source>
        <dbReference type="Proteomes" id="UP000033699"/>
    </source>
</evidence>
<dbReference type="SMART" id="SM00481">
    <property type="entry name" value="POLIIIAc"/>
    <property type="match status" value="1"/>
</dbReference>
<dbReference type="Pfam" id="PF02811">
    <property type="entry name" value="PHP"/>
    <property type="match status" value="1"/>
</dbReference>
<dbReference type="PANTHER" id="PTHR36928:SF1">
    <property type="entry name" value="PHOSPHATASE YCDX-RELATED"/>
    <property type="match status" value="1"/>
</dbReference>
<dbReference type="PATRIC" id="fig|359131.3.peg.3848"/>
<dbReference type="Gene3D" id="3.20.20.140">
    <property type="entry name" value="Metal-dependent hydrolases"/>
    <property type="match status" value="1"/>
</dbReference>
<dbReference type="NCBIfam" id="NF005928">
    <property type="entry name" value="PRK07945.1"/>
    <property type="match status" value="1"/>
</dbReference>
<dbReference type="EMBL" id="JZKH01000004">
    <property type="protein sequence ID" value="KJS63304.1"/>
    <property type="molecule type" value="Genomic_DNA"/>
</dbReference>
<sequence>MDPATALRRIAFLLEWNDASPYRVRAFHTAADAVRALPPGPVDAVQARRLPGVGPVTAEVIAQASTGAVPRYLARLESTAGPAARAGWDLAAAARGDCHLHSDWSDGGHPIEEMAEAARTLGHDWAVLTDHSPRLTIAHGLDPERLRRQLDAVAAHNAAARNAAAHDTAGHNAGDGPFRLLTGIECDILEDGSLDQEPELLDRLDVVVASVHSKLRADPEPMTARMLTAVRDPRTNVLGHCTGRIVTGRGRPPSRFDAAAVFTACAAAGTAVEINCRPERRDPPDELLRLAVEAGCLFAVDTDAHAPEQLHWFTSGYARAARFGLGPDRLVTTWPRERLLAWARPAAARRP</sequence>
<accession>A0A0F2TJH8</accession>
<evidence type="ECO:0000259" key="1">
    <source>
        <dbReference type="SMART" id="SM00481"/>
    </source>
</evidence>
<proteinExistence type="predicted"/>
<dbReference type="GO" id="GO:0008270">
    <property type="term" value="F:zinc ion binding"/>
    <property type="evidence" value="ECO:0007669"/>
    <property type="project" value="TreeGrafter"/>
</dbReference>
<dbReference type="Gene3D" id="1.10.150.110">
    <property type="entry name" value="DNA polymerase beta, N-terminal domain-like"/>
    <property type="match status" value="1"/>
</dbReference>
<feature type="domain" description="Polymerase/histidinol phosphatase N-terminal" evidence="1">
    <location>
        <begin position="96"/>
        <end position="190"/>
    </location>
</feature>
<dbReference type="InterPro" id="IPR050243">
    <property type="entry name" value="PHP_phosphatase"/>
</dbReference>
<gene>
    <name evidence="2" type="ORF">VM95_03615</name>
</gene>
<name>A0A0F2TJH8_STRR3</name>
<comment type="caution">
    <text evidence="2">The sequence shown here is derived from an EMBL/GenBank/DDBJ whole genome shotgun (WGS) entry which is preliminary data.</text>
</comment>
<dbReference type="FunFam" id="3.20.20.140:FF:000047">
    <property type="entry name" value="PHP domain-containing protein"/>
    <property type="match status" value="1"/>
</dbReference>
<dbReference type="AlphaFoldDB" id="A0A0F2TJH8"/>
<dbReference type="RefSeq" id="WP_045692511.1">
    <property type="nucleotide sequence ID" value="NZ_JZKH01000004.1"/>
</dbReference>
<dbReference type="GO" id="GO:0042578">
    <property type="term" value="F:phosphoric ester hydrolase activity"/>
    <property type="evidence" value="ECO:0007669"/>
    <property type="project" value="TreeGrafter"/>
</dbReference>
<dbReference type="InterPro" id="IPR047967">
    <property type="entry name" value="PolX_PHP"/>
</dbReference>
<dbReference type="Pfam" id="PF14716">
    <property type="entry name" value="HHH_8"/>
    <property type="match status" value="1"/>
</dbReference>